<dbReference type="GO" id="GO:0005737">
    <property type="term" value="C:cytoplasm"/>
    <property type="evidence" value="ECO:0007669"/>
    <property type="project" value="TreeGrafter"/>
</dbReference>
<evidence type="ECO:0000256" key="2">
    <source>
        <dbReference type="ARBA" id="ARBA00023002"/>
    </source>
</evidence>
<evidence type="ECO:0000256" key="1">
    <source>
        <dbReference type="ARBA" id="ARBA00009410"/>
    </source>
</evidence>
<dbReference type="OrthoDB" id="9815989at2"/>
<dbReference type="PANTHER" id="PTHR13847">
    <property type="entry name" value="SARCOSINE DEHYDROGENASE-RELATED"/>
    <property type="match status" value="1"/>
</dbReference>
<dbReference type="Gene3D" id="3.50.50.60">
    <property type="entry name" value="FAD/NAD(P)-binding domain"/>
    <property type="match status" value="2"/>
</dbReference>
<feature type="domain" description="FAD dependent oxidoreductase" evidence="3">
    <location>
        <begin position="19"/>
        <end position="416"/>
    </location>
</feature>
<dbReference type="Proteomes" id="UP000283087">
    <property type="component" value="Unassembled WGS sequence"/>
</dbReference>
<comment type="caution">
    <text evidence="4">The sequence shown here is derived from an EMBL/GenBank/DDBJ whole genome shotgun (WGS) entry which is preliminary data.</text>
</comment>
<name>A0A430KQI3_9GAMM</name>
<dbReference type="GO" id="GO:0055130">
    <property type="term" value="P:D-alanine catabolic process"/>
    <property type="evidence" value="ECO:0007669"/>
    <property type="project" value="TreeGrafter"/>
</dbReference>
<sequence length="447" mass="49042">MINLNTAIAFNDPLPEEVDVVVIGGGIIGIFSALNIARSGLSVMVVEKGRIAGEQSSRNWGWIRQHGRDAAELPIMMEATRLWENIDQEVKGRTGLKRVGVMYLSQTEEAQAQRESWLSTAAAHGVDTVALSSAQIAQHIQLDPHSKNPWVGATFTASDARAEPWQAIPAVAELAHSEGVLIKENCAVRTLDIEAGQITGVITEAGRIKTAQVVVAGGAWSSLFLRRHGINIPQLSVRASVARTAPLESITTTSFADKKLAVRRRDDGGYSLALTDSHDHFIGPDSFRWMPKWIKTGLQNIHEIRPWMNEIPNSPDAWRVARHWHADEVTPFELTRVLDPAPAKGKVKVMQQRFAERFPQIGEPKILDAWAGMIDAMPDIVPIVDRVPDLEGLIVATGMSGHGFGIGPAFGKIVAQIVNKEQSQHDLSRFRFSRFSDGSRLNIGPNI</sequence>
<dbReference type="InterPro" id="IPR036188">
    <property type="entry name" value="FAD/NAD-bd_sf"/>
</dbReference>
<evidence type="ECO:0000259" key="3">
    <source>
        <dbReference type="Pfam" id="PF01266"/>
    </source>
</evidence>
<dbReference type="SUPFAM" id="SSF51905">
    <property type="entry name" value="FAD/NAD(P)-binding domain"/>
    <property type="match status" value="1"/>
</dbReference>
<dbReference type="Pfam" id="PF01266">
    <property type="entry name" value="DAO"/>
    <property type="match status" value="1"/>
</dbReference>
<accession>A0A430KQI3</accession>
<protein>
    <submittedName>
        <fullName evidence="4">FAD-binding oxidoreductase</fullName>
    </submittedName>
</protein>
<dbReference type="InterPro" id="IPR006076">
    <property type="entry name" value="FAD-dep_OxRdtase"/>
</dbReference>
<reference evidence="4 5" key="1">
    <citation type="submission" date="2018-11" db="EMBL/GenBank/DDBJ databases">
        <title>The draft genome sequence of Amphritea opalescens ANRC-JH13T.</title>
        <authorList>
            <person name="Fang Z."/>
            <person name="Zhang Y."/>
            <person name="Han X."/>
        </authorList>
    </citation>
    <scope>NUCLEOTIDE SEQUENCE [LARGE SCALE GENOMIC DNA]</scope>
    <source>
        <strain evidence="4 5">ANRC-JH13</strain>
    </source>
</reference>
<keyword evidence="2" id="KW-0560">Oxidoreductase</keyword>
<keyword evidence="5" id="KW-1185">Reference proteome</keyword>
<proteinExistence type="inferred from homology"/>
<dbReference type="PANTHER" id="PTHR13847:SF280">
    <property type="entry name" value="D-AMINO ACID DEHYDROGENASE"/>
    <property type="match status" value="1"/>
</dbReference>
<evidence type="ECO:0000313" key="5">
    <source>
        <dbReference type="Proteomes" id="UP000283087"/>
    </source>
</evidence>
<dbReference type="GO" id="GO:0008718">
    <property type="term" value="F:D-amino-acid dehydrogenase activity"/>
    <property type="evidence" value="ECO:0007669"/>
    <property type="project" value="TreeGrafter"/>
</dbReference>
<comment type="similarity">
    <text evidence="1">Belongs to the DadA oxidoreductase family.</text>
</comment>
<dbReference type="Gene3D" id="3.30.9.10">
    <property type="entry name" value="D-Amino Acid Oxidase, subunit A, domain 2"/>
    <property type="match status" value="2"/>
</dbReference>
<organism evidence="4 5">
    <name type="scientific">Amphritea opalescens</name>
    <dbReference type="NCBI Taxonomy" id="2490544"/>
    <lineage>
        <taxon>Bacteria</taxon>
        <taxon>Pseudomonadati</taxon>
        <taxon>Pseudomonadota</taxon>
        <taxon>Gammaproteobacteria</taxon>
        <taxon>Oceanospirillales</taxon>
        <taxon>Oceanospirillaceae</taxon>
        <taxon>Amphritea</taxon>
    </lineage>
</organism>
<dbReference type="RefSeq" id="WP_126158857.1">
    <property type="nucleotide sequence ID" value="NZ_RQXW01000009.1"/>
</dbReference>
<dbReference type="AlphaFoldDB" id="A0A430KQI3"/>
<evidence type="ECO:0000313" key="4">
    <source>
        <dbReference type="EMBL" id="RTE65604.1"/>
    </source>
</evidence>
<gene>
    <name evidence="4" type="ORF">EH243_11735</name>
</gene>
<dbReference type="EMBL" id="RQXW01000009">
    <property type="protein sequence ID" value="RTE65604.1"/>
    <property type="molecule type" value="Genomic_DNA"/>
</dbReference>
<dbReference type="GO" id="GO:0005886">
    <property type="term" value="C:plasma membrane"/>
    <property type="evidence" value="ECO:0007669"/>
    <property type="project" value="TreeGrafter"/>
</dbReference>